<dbReference type="Proteomes" id="UP000326912">
    <property type="component" value="Unassembled WGS sequence"/>
</dbReference>
<organism evidence="1 2">
    <name type="scientific">Dictyobacter vulcani</name>
    <dbReference type="NCBI Taxonomy" id="2607529"/>
    <lineage>
        <taxon>Bacteria</taxon>
        <taxon>Bacillati</taxon>
        <taxon>Chloroflexota</taxon>
        <taxon>Ktedonobacteria</taxon>
        <taxon>Ktedonobacterales</taxon>
        <taxon>Dictyobacteraceae</taxon>
        <taxon>Dictyobacter</taxon>
    </lineage>
</organism>
<comment type="caution">
    <text evidence="1">The sequence shown here is derived from an EMBL/GenBank/DDBJ whole genome shotgun (WGS) entry which is preliminary data.</text>
</comment>
<protein>
    <submittedName>
        <fullName evidence="1">Uncharacterized protein</fullName>
    </submittedName>
</protein>
<dbReference type="EMBL" id="BKZW01000002">
    <property type="protein sequence ID" value="GER89623.1"/>
    <property type="molecule type" value="Genomic_DNA"/>
</dbReference>
<keyword evidence="2" id="KW-1185">Reference proteome</keyword>
<proteinExistence type="predicted"/>
<evidence type="ECO:0000313" key="2">
    <source>
        <dbReference type="Proteomes" id="UP000326912"/>
    </source>
</evidence>
<dbReference type="AlphaFoldDB" id="A0A5J4KPU8"/>
<gene>
    <name evidence="1" type="ORF">KDW_37850</name>
</gene>
<evidence type="ECO:0000313" key="1">
    <source>
        <dbReference type="EMBL" id="GER89623.1"/>
    </source>
</evidence>
<name>A0A5J4KPU8_9CHLR</name>
<sequence>MQACISLDEIGRNGSRPTKLLALLHSRDGKKFIEQMVKDEKSVNMTAGCAFDEILEMELSKVTTLYRSAHSAMRVYVYVYVDVHVYVYVKMSLFYSIYVHDYAKKYVTMQESMRLLL</sequence>
<accession>A0A5J4KPU8</accession>
<reference evidence="1 2" key="1">
    <citation type="submission" date="2019-10" db="EMBL/GenBank/DDBJ databases">
        <title>Dictyobacter vulcani sp. nov., within the class Ktedonobacteria, isolated from soil of volcanic Mt. Zao.</title>
        <authorList>
            <person name="Zheng Y."/>
            <person name="Wang C.M."/>
            <person name="Sakai Y."/>
            <person name="Abe K."/>
            <person name="Yokota A."/>
            <person name="Yabe S."/>
        </authorList>
    </citation>
    <scope>NUCLEOTIDE SEQUENCE [LARGE SCALE GENOMIC DNA]</scope>
    <source>
        <strain evidence="1 2">W12</strain>
    </source>
</reference>